<sequence>MNIKTREKSKMRAAQVSCNVLDEILKEIKLLRSEVMLLFPQDDLENYEHADRIKESYTKAIKSYPPA</sequence>
<proteinExistence type="predicted"/>
<dbReference type="Proteomes" id="UP000178323">
    <property type="component" value="Unassembled WGS sequence"/>
</dbReference>
<evidence type="ECO:0000313" key="1">
    <source>
        <dbReference type="EMBL" id="OGF21792.1"/>
    </source>
</evidence>
<dbReference type="STRING" id="1797985.A2Y83_02350"/>
<comment type="caution">
    <text evidence="1">The sequence shown here is derived from an EMBL/GenBank/DDBJ whole genome shotgun (WGS) entry which is preliminary data.</text>
</comment>
<dbReference type="EMBL" id="MFFS01000051">
    <property type="protein sequence ID" value="OGF21792.1"/>
    <property type="molecule type" value="Genomic_DNA"/>
</dbReference>
<gene>
    <name evidence="1" type="ORF">A2Y83_02350</name>
</gene>
<name>A0A1F5S5F9_9BACT</name>
<evidence type="ECO:0000313" key="2">
    <source>
        <dbReference type="Proteomes" id="UP000178323"/>
    </source>
</evidence>
<dbReference type="AlphaFoldDB" id="A0A1F5S5F9"/>
<accession>A0A1F5S5F9</accession>
<reference evidence="1 2" key="1">
    <citation type="journal article" date="2016" name="Nat. Commun.">
        <title>Thousands of microbial genomes shed light on interconnected biogeochemical processes in an aquifer system.</title>
        <authorList>
            <person name="Anantharaman K."/>
            <person name="Brown C.T."/>
            <person name="Hug L.A."/>
            <person name="Sharon I."/>
            <person name="Castelle C.J."/>
            <person name="Probst A.J."/>
            <person name="Thomas B.C."/>
            <person name="Singh A."/>
            <person name="Wilkins M.J."/>
            <person name="Karaoz U."/>
            <person name="Brodie E.L."/>
            <person name="Williams K.H."/>
            <person name="Hubbard S.S."/>
            <person name="Banfield J.F."/>
        </authorList>
    </citation>
    <scope>NUCLEOTIDE SEQUENCE [LARGE SCALE GENOMIC DNA]</scope>
</reference>
<organism evidence="1 2">
    <name type="scientific">Candidatus Falkowbacteria bacterium RBG_13_39_14</name>
    <dbReference type="NCBI Taxonomy" id="1797985"/>
    <lineage>
        <taxon>Bacteria</taxon>
        <taxon>Candidatus Falkowiibacteriota</taxon>
    </lineage>
</organism>
<protein>
    <submittedName>
        <fullName evidence="1">Uncharacterized protein</fullName>
    </submittedName>
</protein>